<dbReference type="GO" id="GO:0005840">
    <property type="term" value="C:ribosome"/>
    <property type="evidence" value="ECO:0007669"/>
    <property type="project" value="UniProtKB-KW"/>
</dbReference>
<feature type="region of interest" description="Disordered" evidence="6">
    <location>
        <begin position="1"/>
        <end position="35"/>
    </location>
</feature>
<protein>
    <recommendedName>
        <fullName evidence="5">60S ribosomal protein L36</fullName>
    </recommendedName>
</protein>
<dbReference type="AlphaFoldDB" id="E2EKI4"/>
<organism evidence="7">
    <name type="scientific">Prionchulus punctatus</name>
    <dbReference type="NCBI Taxonomy" id="293874"/>
    <lineage>
        <taxon>Eukaryota</taxon>
        <taxon>Metazoa</taxon>
        <taxon>Ecdysozoa</taxon>
        <taxon>Nematoda</taxon>
        <taxon>Enoplea</taxon>
        <taxon>Dorylaimia</taxon>
        <taxon>Mononchida</taxon>
        <taxon>Mononchina</taxon>
        <taxon>Mononchoidea</taxon>
        <taxon>Mononchidae</taxon>
        <taxon>Prionchulinae</taxon>
        <taxon>Prionchulus</taxon>
    </lineage>
</organism>
<evidence type="ECO:0000256" key="3">
    <source>
        <dbReference type="ARBA" id="ARBA00022980"/>
    </source>
</evidence>
<dbReference type="Gene3D" id="1.10.10.1760">
    <property type="entry name" value="60S ribosomal protein L36"/>
    <property type="match status" value="1"/>
</dbReference>
<keyword evidence="4 5" id="KW-0687">Ribonucleoprotein</keyword>
<evidence type="ECO:0000256" key="1">
    <source>
        <dbReference type="ARBA" id="ARBA00006509"/>
    </source>
</evidence>
<dbReference type="InterPro" id="IPR000509">
    <property type="entry name" value="Ribosomal_eL36"/>
</dbReference>
<accession>E2EKI4</accession>
<dbReference type="Pfam" id="PF01158">
    <property type="entry name" value="Ribosomal_L36e"/>
    <property type="match status" value="1"/>
</dbReference>
<keyword evidence="3 5" id="KW-0689">Ribosomal protein</keyword>
<dbReference type="GO" id="GO:1990904">
    <property type="term" value="C:ribonucleoprotein complex"/>
    <property type="evidence" value="ECO:0007669"/>
    <property type="project" value="UniProtKB-KW"/>
</dbReference>
<dbReference type="PANTHER" id="PTHR10114">
    <property type="entry name" value="60S RIBOSOMAL PROTEIN L36"/>
    <property type="match status" value="1"/>
</dbReference>
<dbReference type="PROSITE" id="PS01190">
    <property type="entry name" value="RIBOSOMAL_L36E"/>
    <property type="match status" value="1"/>
</dbReference>
<comment type="subunit">
    <text evidence="2">Component of the large ribosomal subunit.</text>
</comment>
<dbReference type="GO" id="GO:0006412">
    <property type="term" value="P:translation"/>
    <property type="evidence" value="ECO:0007669"/>
    <property type="project" value="InterPro"/>
</dbReference>
<feature type="region of interest" description="Disordered" evidence="6">
    <location>
        <begin position="78"/>
        <end position="105"/>
    </location>
</feature>
<reference evidence="7" key="1">
    <citation type="journal article" date="2010" name="RNA">
        <title>SL2-like spliced leader RNAs in the basal nematode Prionchulus punctatus: New insight into the evolution of nematode SL2 RNAs.</title>
        <authorList>
            <person name="Harrison N."/>
            <person name="Kalbfleisch A."/>
            <person name="Connolly B."/>
            <person name="Pettitt J."/>
            <person name="Muller B."/>
        </authorList>
    </citation>
    <scope>NUCLEOTIDE SEQUENCE</scope>
</reference>
<evidence type="ECO:0000256" key="6">
    <source>
        <dbReference type="SAM" id="MobiDB-lite"/>
    </source>
</evidence>
<dbReference type="GO" id="GO:0003735">
    <property type="term" value="F:structural constituent of ribosome"/>
    <property type="evidence" value="ECO:0007669"/>
    <property type="project" value="InterPro"/>
</dbReference>
<comment type="similarity">
    <text evidence="1 5">Belongs to the eukaryotic ribosomal protein eL36 family.</text>
</comment>
<dbReference type="InterPro" id="IPR038097">
    <property type="entry name" value="Ribosomal_eL36_sf"/>
</dbReference>
<dbReference type="FunFam" id="1.10.10.1760:FF:000003">
    <property type="entry name" value="60S ribosomal protein L36"/>
    <property type="match status" value="1"/>
</dbReference>
<evidence type="ECO:0000313" key="7">
    <source>
        <dbReference type="EMBL" id="ADK34015.1"/>
    </source>
</evidence>
<evidence type="ECO:0000256" key="2">
    <source>
        <dbReference type="ARBA" id="ARBA00011133"/>
    </source>
</evidence>
<feature type="compositionally biased region" description="Basic residues" evidence="6">
    <location>
        <begin position="14"/>
        <end position="35"/>
    </location>
</feature>
<evidence type="ECO:0000256" key="4">
    <source>
        <dbReference type="ARBA" id="ARBA00023274"/>
    </source>
</evidence>
<name>E2EKI4_9BILA</name>
<sequence>MAPPQTAIAVGANKGHKITKHTRKPKPSRRKGTMNKHVKFVRDIVREVCGMAPYEKRAIELLRISKDKKALKFVKRRIGGHGRAKRKRDETQNVLTAMRKAQAKH</sequence>
<evidence type="ECO:0000256" key="5">
    <source>
        <dbReference type="RuleBase" id="RU000665"/>
    </source>
</evidence>
<dbReference type="EMBL" id="GU936300">
    <property type="protein sequence ID" value="ADK34015.1"/>
    <property type="molecule type" value="mRNA"/>
</dbReference>
<proteinExistence type="evidence at transcript level"/>